<reference evidence="1 2" key="1">
    <citation type="submission" date="2019-03" db="EMBL/GenBank/DDBJ databases">
        <title>Draft genome sequences of novel Actinobacteria.</title>
        <authorList>
            <person name="Sahin N."/>
            <person name="Ay H."/>
            <person name="Saygin H."/>
        </authorList>
    </citation>
    <scope>NUCLEOTIDE SEQUENCE [LARGE SCALE GENOMIC DNA]</scope>
    <source>
        <strain evidence="1 2">5K138</strain>
    </source>
</reference>
<evidence type="ECO:0000313" key="1">
    <source>
        <dbReference type="EMBL" id="TDD97126.1"/>
    </source>
</evidence>
<protein>
    <recommendedName>
        <fullName evidence="3">Arsenate reductase</fullName>
    </recommendedName>
</protein>
<evidence type="ECO:0000313" key="2">
    <source>
        <dbReference type="Proteomes" id="UP000294739"/>
    </source>
</evidence>
<dbReference type="RefSeq" id="WP_131901588.1">
    <property type="nucleotide sequence ID" value="NZ_SMKZ01000077.1"/>
</dbReference>
<dbReference type="InParanoid" id="A0A4R5CE00"/>
<dbReference type="EMBL" id="SMKZ01000077">
    <property type="protein sequence ID" value="TDD97126.1"/>
    <property type="molecule type" value="Genomic_DNA"/>
</dbReference>
<gene>
    <name evidence="1" type="ORF">E1269_29930</name>
</gene>
<proteinExistence type="predicted"/>
<name>A0A4R5CE00_9ACTN</name>
<dbReference type="OrthoDB" id="8421706at2"/>
<dbReference type="Proteomes" id="UP000294739">
    <property type="component" value="Unassembled WGS sequence"/>
</dbReference>
<comment type="caution">
    <text evidence="1">The sequence shown here is derived from an EMBL/GenBank/DDBJ whole genome shotgun (WGS) entry which is preliminary data.</text>
</comment>
<accession>A0A4R5CE00</accession>
<evidence type="ECO:0008006" key="3">
    <source>
        <dbReference type="Google" id="ProtNLM"/>
    </source>
</evidence>
<dbReference type="AlphaFoldDB" id="A0A4R5CE00"/>
<keyword evidence="2" id="KW-1185">Reference proteome</keyword>
<organism evidence="1 2">
    <name type="scientific">Jiangella asiatica</name>
    <dbReference type="NCBI Taxonomy" id="2530372"/>
    <lineage>
        <taxon>Bacteria</taxon>
        <taxon>Bacillati</taxon>
        <taxon>Actinomycetota</taxon>
        <taxon>Actinomycetes</taxon>
        <taxon>Jiangellales</taxon>
        <taxon>Jiangellaceae</taxon>
        <taxon>Jiangella</taxon>
    </lineage>
</organism>
<sequence>MSNEFTDVVPEACTLPTAQRPLRVAEFRDLFAAHLRAATRTSPTTLRLELDGDPATAATTRDLTDRETTCCSFFTFTTTASAGALAVDVAVPAVHAEVLTGLHRLATGAAT</sequence>